<keyword evidence="1" id="KW-1133">Transmembrane helix</keyword>
<dbReference type="EMBL" id="JBHUJC010000042">
    <property type="protein sequence ID" value="MFD2277535.1"/>
    <property type="molecule type" value="Genomic_DNA"/>
</dbReference>
<feature type="transmembrane region" description="Helical" evidence="1">
    <location>
        <begin position="9"/>
        <end position="31"/>
    </location>
</feature>
<proteinExistence type="predicted"/>
<dbReference type="Proteomes" id="UP001597297">
    <property type="component" value="Unassembled WGS sequence"/>
</dbReference>
<feature type="domain" description="DUF3592" evidence="2">
    <location>
        <begin position="48"/>
        <end position="131"/>
    </location>
</feature>
<evidence type="ECO:0000256" key="1">
    <source>
        <dbReference type="SAM" id="Phobius"/>
    </source>
</evidence>
<comment type="caution">
    <text evidence="3">The sequence shown here is derived from an EMBL/GenBank/DDBJ whole genome shotgun (WGS) entry which is preliminary data.</text>
</comment>
<sequence>MGRSSKAGAVYLFGIGLFLFFLGAGFCWLMAKSFRNASDTRQWVETSCLIIRSELGKRADVNIAPEYRWEVSYKYQYEGGDYVSDLYKPRGQKWQKSIEKVKKLIAEYPLDTRAVCYVNPDEPSIAILEHDTKAAGYSIWFPAIFSVGGIGMMVGAVRGGK</sequence>
<organism evidence="3 4">
    <name type="scientific">Rubritalea spongiae</name>
    <dbReference type="NCBI Taxonomy" id="430797"/>
    <lineage>
        <taxon>Bacteria</taxon>
        <taxon>Pseudomonadati</taxon>
        <taxon>Verrucomicrobiota</taxon>
        <taxon>Verrucomicrobiia</taxon>
        <taxon>Verrucomicrobiales</taxon>
        <taxon>Rubritaleaceae</taxon>
        <taxon>Rubritalea</taxon>
    </lineage>
</organism>
<keyword evidence="1" id="KW-0812">Transmembrane</keyword>
<keyword evidence="4" id="KW-1185">Reference proteome</keyword>
<feature type="transmembrane region" description="Helical" evidence="1">
    <location>
        <begin position="139"/>
        <end position="157"/>
    </location>
</feature>
<dbReference type="InterPro" id="IPR021994">
    <property type="entry name" value="DUF3592"/>
</dbReference>
<keyword evidence="1" id="KW-0472">Membrane</keyword>
<dbReference type="Pfam" id="PF12158">
    <property type="entry name" value="DUF3592"/>
    <property type="match status" value="1"/>
</dbReference>
<gene>
    <name evidence="3" type="ORF">ACFSQZ_13750</name>
</gene>
<evidence type="ECO:0000259" key="2">
    <source>
        <dbReference type="Pfam" id="PF12158"/>
    </source>
</evidence>
<dbReference type="RefSeq" id="WP_377093495.1">
    <property type="nucleotide sequence ID" value="NZ_JBHSJM010000001.1"/>
</dbReference>
<evidence type="ECO:0000313" key="3">
    <source>
        <dbReference type="EMBL" id="MFD2277535.1"/>
    </source>
</evidence>
<accession>A0ABW5E7Z1</accession>
<protein>
    <submittedName>
        <fullName evidence="3">DUF3592 domain-containing protein</fullName>
    </submittedName>
</protein>
<reference evidence="4" key="1">
    <citation type="journal article" date="2019" name="Int. J. Syst. Evol. Microbiol.">
        <title>The Global Catalogue of Microorganisms (GCM) 10K type strain sequencing project: providing services to taxonomists for standard genome sequencing and annotation.</title>
        <authorList>
            <consortium name="The Broad Institute Genomics Platform"/>
            <consortium name="The Broad Institute Genome Sequencing Center for Infectious Disease"/>
            <person name="Wu L."/>
            <person name="Ma J."/>
        </authorList>
    </citation>
    <scope>NUCLEOTIDE SEQUENCE [LARGE SCALE GENOMIC DNA]</scope>
    <source>
        <strain evidence="4">JCM 16545</strain>
    </source>
</reference>
<evidence type="ECO:0000313" key="4">
    <source>
        <dbReference type="Proteomes" id="UP001597297"/>
    </source>
</evidence>
<name>A0ABW5E7Z1_9BACT</name>